<dbReference type="AlphaFoldDB" id="A0A0D6LGH0"/>
<evidence type="ECO:0000313" key="3">
    <source>
        <dbReference type="EMBL" id="EPB71074.1"/>
    </source>
</evidence>
<feature type="transmembrane region" description="Helical" evidence="2">
    <location>
        <begin position="131"/>
        <end position="155"/>
    </location>
</feature>
<name>A0A0D6LGH0_9BILA</name>
<gene>
    <name evidence="3" type="ORF">ANCCEY_09823</name>
</gene>
<feature type="region of interest" description="Disordered" evidence="1">
    <location>
        <begin position="233"/>
        <end position="253"/>
    </location>
</feature>
<protein>
    <recommendedName>
        <fullName evidence="5">Transmembrane protein</fullName>
    </recommendedName>
</protein>
<evidence type="ECO:0000256" key="1">
    <source>
        <dbReference type="SAM" id="MobiDB-lite"/>
    </source>
</evidence>
<dbReference type="Proteomes" id="UP000054495">
    <property type="component" value="Unassembled WGS sequence"/>
</dbReference>
<evidence type="ECO:0008006" key="5">
    <source>
        <dbReference type="Google" id="ProtNLM"/>
    </source>
</evidence>
<feature type="transmembrane region" description="Helical" evidence="2">
    <location>
        <begin position="94"/>
        <end position="119"/>
    </location>
</feature>
<feature type="transmembrane region" description="Helical" evidence="2">
    <location>
        <begin position="167"/>
        <end position="186"/>
    </location>
</feature>
<feature type="region of interest" description="Disordered" evidence="1">
    <location>
        <begin position="270"/>
        <end position="318"/>
    </location>
</feature>
<keyword evidence="4" id="KW-1185">Reference proteome</keyword>
<proteinExistence type="predicted"/>
<keyword evidence="2" id="KW-0472">Membrane</keyword>
<evidence type="ECO:0000313" key="4">
    <source>
        <dbReference type="Proteomes" id="UP000054495"/>
    </source>
</evidence>
<reference evidence="3 4" key="1">
    <citation type="submission" date="2013-05" db="EMBL/GenBank/DDBJ databases">
        <title>Draft genome of the parasitic nematode Anyclostoma ceylanicum.</title>
        <authorList>
            <person name="Mitreva M."/>
        </authorList>
    </citation>
    <scope>NUCLEOTIDE SEQUENCE [LARGE SCALE GENOMIC DNA]</scope>
</reference>
<sequence length="389" mass="45600">MSDPESREDVGTVEATLYRLKAECKEIWQDLDDMEQMQFFWPVNTPLEVHELVGPERAMIVCLVECVFGLFGYTFNVLHFLLNIFNCEDKRLPSFVFFVTVGQYSIFYSFKVLFIVAILERRARLLLVQLWFQYATCVFLLIDAAFALAADLGGYHEENVYCQRDPPLIRIVAVTSLIFLFVQLYLRAMTVPVYNFVSDTRKFRKVLQNSKSRYRKRVYFSYCSMMHEDVKKENKEKRLEAQKTSMREKQEEAFRKLQLRRNVTFITIEGEDSPTESASAPAPTPAPTVLSREVPPPSLHLGKRKLKSPKKRPAKKRKYFETNDPEEQLLIRRPSHKTRKGAVRVQLEYFETNDPEEQLLIRRPSHKTRKGAVRVQLEVEPYECPKYLP</sequence>
<evidence type="ECO:0000256" key="2">
    <source>
        <dbReference type="SAM" id="Phobius"/>
    </source>
</evidence>
<keyword evidence="2" id="KW-1133">Transmembrane helix</keyword>
<dbReference type="EMBL" id="KE125138">
    <property type="protein sequence ID" value="EPB71074.1"/>
    <property type="molecule type" value="Genomic_DNA"/>
</dbReference>
<feature type="transmembrane region" description="Helical" evidence="2">
    <location>
        <begin position="58"/>
        <end position="82"/>
    </location>
</feature>
<accession>A0A0D6LGH0</accession>
<feature type="compositionally biased region" description="Basic residues" evidence="1">
    <location>
        <begin position="301"/>
        <end position="318"/>
    </location>
</feature>
<organism evidence="3 4">
    <name type="scientific">Ancylostoma ceylanicum</name>
    <dbReference type="NCBI Taxonomy" id="53326"/>
    <lineage>
        <taxon>Eukaryota</taxon>
        <taxon>Metazoa</taxon>
        <taxon>Ecdysozoa</taxon>
        <taxon>Nematoda</taxon>
        <taxon>Chromadorea</taxon>
        <taxon>Rhabditida</taxon>
        <taxon>Rhabditina</taxon>
        <taxon>Rhabditomorpha</taxon>
        <taxon>Strongyloidea</taxon>
        <taxon>Ancylostomatidae</taxon>
        <taxon>Ancylostomatinae</taxon>
        <taxon>Ancylostoma</taxon>
    </lineage>
</organism>
<keyword evidence="2" id="KW-0812">Transmembrane</keyword>